<gene>
    <name evidence="1" type="ORF">FOB60_005264</name>
</gene>
<evidence type="ECO:0000313" key="2">
    <source>
        <dbReference type="Proteomes" id="UP000590412"/>
    </source>
</evidence>
<protein>
    <submittedName>
        <fullName evidence="1">Uncharacterized protein</fullName>
    </submittedName>
</protein>
<dbReference type="OrthoDB" id="4025944at2759"/>
<dbReference type="Proteomes" id="UP000590412">
    <property type="component" value="Unassembled WGS sequence"/>
</dbReference>
<accession>A0A8X7NFN7</accession>
<sequence>MLKRPICFKASKRTLFQSYTGIPRNSYVANKTYPFLIWNNLIPYQLKHLSVLGAGVLAFVNLHPQIWITLVPPISIAGYYLNRKIKRDLYTQNSSQIIDCGNTQTGEYSPSEIVKILPFDETQIYNIQENIDNEYDSLKKQVVDLIGKRIIEYVTSNASAIHRDEILSTFIDDSQFNINIFENEVESWVTSQIKLPKSFAKEGDQYNRFIKLSTPYYDEKSLKTRKRLGVVSVYLLKLNEYDWVMSLEISPLGWKSKSTWIRGISSVKYMESELYKKFNKV</sequence>
<reference evidence="1" key="1">
    <citation type="submission" date="2020-03" db="EMBL/GenBank/DDBJ databases">
        <title>FDA dAtabase for Regulatory Grade micrObial Sequences (FDA-ARGOS): Supporting development and validation of Infectious Disease Dx tests.</title>
        <authorList>
            <person name="Campos J."/>
            <person name="Goldberg B."/>
            <person name="Tallon L."/>
            <person name="Sadzewicz L."/>
            <person name="Vavikolanu K."/>
            <person name="Mehta A."/>
            <person name="Aluvathingal J."/>
            <person name="Nadendla S."/>
            <person name="Nandy P."/>
            <person name="Geyer C."/>
            <person name="Yan Y."/>
            <person name="Sichtig H."/>
        </authorList>
    </citation>
    <scope>NUCLEOTIDE SEQUENCE [LARGE SCALE GENOMIC DNA]</scope>
    <source>
        <strain evidence="1">FDAARGOS_652</strain>
    </source>
</reference>
<organism evidence="1 2">
    <name type="scientific">Candida parapsilosis</name>
    <name type="common">Yeast</name>
    <dbReference type="NCBI Taxonomy" id="5480"/>
    <lineage>
        <taxon>Eukaryota</taxon>
        <taxon>Fungi</taxon>
        <taxon>Dikarya</taxon>
        <taxon>Ascomycota</taxon>
        <taxon>Saccharomycotina</taxon>
        <taxon>Pichiomycetes</taxon>
        <taxon>Debaryomycetaceae</taxon>
        <taxon>Candida/Lodderomyces clade</taxon>
        <taxon>Candida</taxon>
    </lineage>
</organism>
<dbReference type="AlphaFoldDB" id="A0A8X7NFN7"/>
<evidence type="ECO:0000313" key="1">
    <source>
        <dbReference type="EMBL" id="KAF6044171.1"/>
    </source>
</evidence>
<name>A0A8X7NFN7_CANPA</name>
<dbReference type="EMBL" id="JABWAB010000011">
    <property type="protein sequence ID" value="KAF6044171.1"/>
    <property type="molecule type" value="Genomic_DNA"/>
</dbReference>
<proteinExistence type="predicted"/>
<comment type="caution">
    <text evidence="1">The sequence shown here is derived from an EMBL/GenBank/DDBJ whole genome shotgun (WGS) entry which is preliminary data.</text>
</comment>